<evidence type="ECO:0000313" key="2">
    <source>
        <dbReference type="EMBL" id="BCO09264.1"/>
    </source>
</evidence>
<dbReference type="Pfam" id="PF06834">
    <property type="entry name" value="TraU"/>
    <property type="match status" value="1"/>
</dbReference>
<proteinExistence type="predicted"/>
<dbReference type="RefSeq" id="WP_267926021.1">
    <property type="nucleotide sequence ID" value="NZ_AP024233.1"/>
</dbReference>
<accession>A0A915U1C3</accession>
<dbReference type="EMBL" id="AP024233">
    <property type="protein sequence ID" value="BCO09264.1"/>
    <property type="molecule type" value="Genomic_DNA"/>
</dbReference>
<gene>
    <name evidence="2" type="ORF">GF1_16400</name>
</gene>
<feature type="chain" id="PRO_5037526399" description="Conjugal transfer protein TraU" evidence="1">
    <location>
        <begin position="23"/>
        <end position="351"/>
    </location>
</feature>
<dbReference type="KEGG" id="ddu:GF1_16400"/>
<dbReference type="AlphaFoldDB" id="A0A915U1C3"/>
<evidence type="ECO:0000313" key="3">
    <source>
        <dbReference type="Proteomes" id="UP001063350"/>
    </source>
</evidence>
<reference evidence="2" key="1">
    <citation type="submission" date="2020-12" db="EMBL/GenBank/DDBJ databases">
        <title>Desulfobium dissulfuricans gen. nov., sp. nov., a novel mesophilic, sulfate-reducing bacterium isolated from a deep-sea hydrothermal vent.</title>
        <authorList>
            <person name="Hashimoto Y."/>
            <person name="Tame A."/>
            <person name="Sawayama S."/>
            <person name="Miyazaki J."/>
            <person name="Takai K."/>
            <person name="Nakagawa S."/>
        </authorList>
    </citation>
    <scope>NUCLEOTIDE SEQUENCE</scope>
    <source>
        <strain evidence="2">GF1</strain>
    </source>
</reference>
<organism evidence="2 3">
    <name type="scientific">Desulfolithobacter dissulfuricans</name>
    <dbReference type="NCBI Taxonomy" id="2795293"/>
    <lineage>
        <taxon>Bacteria</taxon>
        <taxon>Pseudomonadati</taxon>
        <taxon>Thermodesulfobacteriota</taxon>
        <taxon>Desulfobulbia</taxon>
        <taxon>Desulfobulbales</taxon>
        <taxon>Desulfobulbaceae</taxon>
        <taxon>Desulfolithobacter</taxon>
    </lineage>
</organism>
<keyword evidence="3" id="KW-1185">Reference proteome</keyword>
<sequence length="351" mass="38714">MKTNRVIAAVIAGILVATPVRAEMKSGDFMNPITDVAWQEIFPIKIGGISMFGGSNYDTDDPADFPICICPAPPPMFIKVGISMSFWEPARLIETVATPYYFPNMGFGISMGGTEGFLSGKNQEMNNASNEQSSFAQAHYMIFAVWSMLGLLVDFVCVEQSGFDIAYLTELDPLWQDDELAFIIQPEALLFANQYAQMACMSDSASVNTYSPLDPLFWCIGNNSAYPMTGHVGDENLIQANATIAARMIFKLAREMLICDTGIDLCGCQPTPIWQKSHYKMHAARPTVRQIAYPVGKSQFFYGSNLNPSFKGPKGPGDEFLWVLFRKRACCAFSYTMMDSIPIDDLSGGLP</sequence>
<feature type="signal peptide" evidence="1">
    <location>
        <begin position="1"/>
        <end position="22"/>
    </location>
</feature>
<evidence type="ECO:0008006" key="4">
    <source>
        <dbReference type="Google" id="ProtNLM"/>
    </source>
</evidence>
<name>A0A915U1C3_9BACT</name>
<protein>
    <recommendedName>
        <fullName evidence="4">Conjugal transfer protein TraU</fullName>
    </recommendedName>
</protein>
<dbReference type="InterPro" id="IPR009649">
    <property type="entry name" value="TraU"/>
</dbReference>
<dbReference type="Proteomes" id="UP001063350">
    <property type="component" value="Chromosome"/>
</dbReference>
<keyword evidence="1" id="KW-0732">Signal</keyword>
<evidence type="ECO:0000256" key="1">
    <source>
        <dbReference type="SAM" id="SignalP"/>
    </source>
</evidence>